<reference evidence="3" key="1">
    <citation type="journal article" date="2017" name="Nat. Ecol. Evol.">
        <title>Genome expansion and lineage-specific genetic innovations in the forest pathogenic fungi Armillaria.</title>
        <authorList>
            <person name="Sipos G."/>
            <person name="Prasanna A.N."/>
            <person name="Walter M.C."/>
            <person name="O'Connor E."/>
            <person name="Balint B."/>
            <person name="Krizsan K."/>
            <person name="Kiss B."/>
            <person name="Hess J."/>
            <person name="Varga T."/>
            <person name="Slot J."/>
            <person name="Riley R."/>
            <person name="Boka B."/>
            <person name="Rigling D."/>
            <person name="Barry K."/>
            <person name="Lee J."/>
            <person name="Mihaltcheva S."/>
            <person name="LaButti K."/>
            <person name="Lipzen A."/>
            <person name="Waldron R."/>
            <person name="Moloney N.M."/>
            <person name="Sperisen C."/>
            <person name="Kredics L."/>
            <person name="Vagvoelgyi C."/>
            <person name="Patrignani A."/>
            <person name="Fitzpatrick D."/>
            <person name="Nagy I."/>
            <person name="Doyle S."/>
            <person name="Anderson J.B."/>
            <person name="Grigoriev I.V."/>
            <person name="Gueldener U."/>
            <person name="Muensterkoetter M."/>
            <person name="Nagy L.G."/>
        </authorList>
    </citation>
    <scope>NUCLEOTIDE SEQUENCE [LARGE SCALE GENOMIC DNA]</scope>
    <source>
        <strain evidence="3">Ar21-2</strain>
    </source>
</reference>
<organism evidence="2 3">
    <name type="scientific">Armillaria gallica</name>
    <name type="common">Bulbous honey fungus</name>
    <name type="synonym">Armillaria bulbosa</name>
    <dbReference type="NCBI Taxonomy" id="47427"/>
    <lineage>
        <taxon>Eukaryota</taxon>
        <taxon>Fungi</taxon>
        <taxon>Dikarya</taxon>
        <taxon>Basidiomycota</taxon>
        <taxon>Agaricomycotina</taxon>
        <taxon>Agaricomycetes</taxon>
        <taxon>Agaricomycetidae</taxon>
        <taxon>Agaricales</taxon>
        <taxon>Marasmiineae</taxon>
        <taxon>Physalacriaceae</taxon>
        <taxon>Armillaria</taxon>
    </lineage>
</organism>
<protein>
    <recommendedName>
        <fullName evidence="1">Retrovirus-related Pol polyprotein from transposon TNT 1-94-like beta-barrel domain-containing protein</fullName>
    </recommendedName>
</protein>
<sequence length="118" mass="13221">MDTGASRSMTPNHDWFKIYSPHIIPIRLANDMIIYSEGIGSVVIEPEIEGEKTDPVEISDVLHVPALHNNLLSPFSLACEKRFKIIIDGSTISFNRDDKTWFTVTVNENNVGYVNATT</sequence>
<dbReference type="InterPro" id="IPR054722">
    <property type="entry name" value="PolX-like_BBD"/>
</dbReference>
<dbReference type="EMBL" id="KZ293765">
    <property type="protein sequence ID" value="PBK79649.1"/>
    <property type="molecule type" value="Genomic_DNA"/>
</dbReference>
<name>A0A2H3C996_ARMGA</name>
<accession>A0A2H3C996</accession>
<evidence type="ECO:0000259" key="1">
    <source>
        <dbReference type="Pfam" id="PF22936"/>
    </source>
</evidence>
<gene>
    <name evidence="2" type="ORF">ARMGADRAFT_950584</name>
</gene>
<dbReference type="Proteomes" id="UP000217790">
    <property type="component" value="Unassembled WGS sequence"/>
</dbReference>
<dbReference type="InParanoid" id="A0A2H3C996"/>
<dbReference type="OrthoDB" id="5598079at2759"/>
<evidence type="ECO:0000313" key="3">
    <source>
        <dbReference type="Proteomes" id="UP000217790"/>
    </source>
</evidence>
<dbReference type="AlphaFoldDB" id="A0A2H3C996"/>
<keyword evidence="3" id="KW-1185">Reference proteome</keyword>
<dbReference type="OMA" id="DDKTWFT"/>
<evidence type="ECO:0000313" key="2">
    <source>
        <dbReference type="EMBL" id="PBK79649.1"/>
    </source>
</evidence>
<proteinExistence type="predicted"/>
<feature type="domain" description="Retrovirus-related Pol polyprotein from transposon TNT 1-94-like beta-barrel" evidence="1">
    <location>
        <begin position="1"/>
        <end position="77"/>
    </location>
</feature>
<dbReference type="Pfam" id="PF22936">
    <property type="entry name" value="Pol_BBD"/>
    <property type="match status" value="1"/>
</dbReference>